<proteinExistence type="predicted"/>
<sequence length="231" mass="26313">MESFMYPYIEDLGARKLSLARLLYLPIIQALSRSGGMPCTWISPKRTGRNVTRHVRHLTDPRYPRRMLQSGSDDGGGEESGSWALYVIQPSIHRRVPVPVECALVGLIKYTQPVQRERVRLVARSAIEMGTGHRHHRWEFIFQRSAFFLSQAKHRGYGTTLTLRDTQRVLVFYAVHRESDWCEAINRNVLAGKCKLSAKPRFETMLLVMDGVGGVGRRPKSRPERAIPATS</sequence>
<keyword evidence="2" id="KW-1185">Reference proteome</keyword>
<dbReference type="Proteomes" id="UP000078540">
    <property type="component" value="Unassembled WGS sequence"/>
</dbReference>
<protein>
    <submittedName>
        <fullName evidence="1">Uncharacterized protein</fullName>
    </submittedName>
</protein>
<dbReference type="EMBL" id="KQ976560">
    <property type="protein sequence ID" value="KYM80595.1"/>
    <property type="molecule type" value="Genomic_DNA"/>
</dbReference>
<gene>
    <name evidence="1" type="ORF">ALC53_08933</name>
</gene>
<organism evidence="1 2">
    <name type="scientific">Atta colombica</name>
    <dbReference type="NCBI Taxonomy" id="520822"/>
    <lineage>
        <taxon>Eukaryota</taxon>
        <taxon>Metazoa</taxon>
        <taxon>Ecdysozoa</taxon>
        <taxon>Arthropoda</taxon>
        <taxon>Hexapoda</taxon>
        <taxon>Insecta</taxon>
        <taxon>Pterygota</taxon>
        <taxon>Neoptera</taxon>
        <taxon>Endopterygota</taxon>
        <taxon>Hymenoptera</taxon>
        <taxon>Apocrita</taxon>
        <taxon>Aculeata</taxon>
        <taxon>Formicoidea</taxon>
        <taxon>Formicidae</taxon>
        <taxon>Myrmicinae</taxon>
        <taxon>Atta</taxon>
    </lineage>
</organism>
<evidence type="ECO:0000313" key="1">
    <source>
        <dbReference type="EMBL" id="KYM80595.1"/>
    </source>
</evidence>
<dbReference type="AlphaFoldDB" id="A0A151I1X1"/>
<accession>A0A151I1X1</accession>
<evidence type="ECO:0000313" key="2">
    <source>
        <dbReference type="Proteomes" id="UP000078540"/>
    </source>
</evidence>
<name>A0A151I1X1_9HYME</name>
<reference evidence="1 2" key="1">
    <citation type="submission" date="2015-09" db="EMBL/GenBank/DDBJ databases">
        <title>Atta colombica WGS genome.</title>
        <authorList>
            <person name="Nygaard S."/>
            <person name="Hu H."/>
            <person name="Boomsma J."/>
            <person name="Zhang G."/>
        </authorList>
    </citation>
    <scope>NUCLEOTIDE SEQUENCE [LARGE SCALE GENOMIC DNA]</scope>
    <source>
        <strain evidence="1">Treedump-2</strain>
        <tissue evidence="1">Whole body</tissue>
    </source>
</reference>